<comment type="caution">
    <text evidence="1">The sequence shown here is derived from an EMBL/GenBank/DDBJ whole genome shotgun (WGS) entry which is preliminary data.</text>
</comment>
<reference evidence="1" key="1">
    <citation type="submission" date="2022-04" db="EMBL/GenBank/DDBJ databases">
        <title>Chromosome-scale genome assembly of Holotrichia oblita Faldermann.</title>
        <authorList>
            <person name="Rongchong L."/>
        </authorList>
    </citation>
    <scope>NUCLEOTIDE SEQUENCE</scope>
    <source>
        <strain evidence="1">81SQS9</strain>
    </source>
</reference>
<proteinExistence type="predicted"/>
<evidence type="ECO:0000313" key="1">
    <source>
        <dbReference type="EMBL" id="KAI4463372.1"/>
    </source>
</evidence>
<keyword evidence="2" id="KW-1185">Reference proteome</keyword>
<sequence>MEQCMERPKQKQKKKKREKVLINNEIGSCSTHREDSITEEITSIPEEKQDDNHTDEPVQESSETVKQNEIEQVEVSNEVSQNIEITTDQTVNADTSLKLLNDVVKESVQDCQPESLTFDKVLMKNRQIIKTVEQINQFYDEYSMKQGLRTEPPLIKCTNEVKFKPENIRPYTEAQLLALYSNSEMETLQQFLFAFVDYELKGAHIRQHPLYTLLEQYLQSKNQITANDLDIEQARKEYYEIQNQLWLVNSSVIKEQGECQDGNIVHATLTYNKATFHRSSFQAMNAVLTKIRHLSNECHVLYSYSASINKLQIELFIQNLCISCINTTGISKSSPVTLNLKDYTPEMLMQLQELKTCISILFQFQRRLIRDVDFRKQTRAWLQDLVAILLRVANYQDHLFLLSHVLRCPPGISTWASTFVQTPLPANEDDSPFSSFEINHIITILALLLLPIDKREQFLEELIQQKDNPGEALWVMVDSDGEEDEESSGLSLRENDLVSLFNQLPIDDVFRMLLKVHRKDGQDYLDGSQITEHHLLRLFAFSTMILRILQNGLQTYAQNRYNQFAKRLCRMVRHIVQYATDLWDFFKNNQSLNDSAMVERLQVEYDAFFLRAIYCLYSSKKMGAWQFLAVVPYNLISRKCLWKIFYFLHDPDTSVKSILDPTDNTDYSEKLWNMNMRNQFEEKLNSLEDAESYYLLNTFANMALLRNSDDIDFIEAATCDLLHIGFISEATQENCCKNARILLTHITSKYSSLFSYILRIVETNIDKVGSLSLYLYEELPISIWKPDDSDIMMITNLLKSNDINHPGSKLARMIISRLNWDLVGESLFIPYTYHCKIALLVAEVVQEEPGYSQWAWQTLFRLRLHYTDKGLTDFGKIFEPERFDVLRRGMKEQNLICCFLSLLMTTWGHLVPVICSKGFDLLLLLQLNQKHEAVLFILNLIIPLFLNCQETLINCEKFQNIVSGALNAEKGYLHLAKSLIGVQNIVIQQFGHLIENHILNYRHYGAESSKYVVRIWINSLVSVPNWNKDCGVMYLLDIIVKSSFLDDDALSCCIANIRELLQIVSPQDQPSTISSLFKWVTPSQGTLLINSSLGGYPWLAYLIIDLEFEERERQTGLWREILSQLENQKGRINVDAAIKKASNFLKVPSFTSGSLCIFRWAQQALDSNIDHPLLPLMWQKFFSLYLYRLPVSGCIGEKFFEGVINFQFQKRLKRHLAECVSFYQKQYDEAKIEQNSNRKMLFEANLGIFKAYSLWLEEPTLQESTLYLPSLPPEYKPDYLALIFQGNTSPWMEFVNTYLIHDNQQQALKSWRSANYREKTNVNQPLPQPGNRNEPENPCERIIMRLKTYDMPKGPPPINIPAPIVPSFSLTGKNEMFKSLEEVFKTISKFAREHNLSCSEYKTLDCMYQELVPQLYISVINKVKKQVTCTGPNKSSNCSGPAVITLQAKEARVNEGIRYQIDTNRRNYDTLLKKMLLPPAQQVCVSAVTLLQAISDLRAKLVSDQTTLEMGVELFYFILNLLNEEINNYLPGKQLYSQCLQVLGQSHIHGREFEHPRLLNNILEKPELKVHLLPHFVPVNSGTANFILMYSTICEKVLEKYDVALALLSKFDVHFWLKTKNPKLAQRSKFINILVKALQTLGFEPHADAANLHSLLRKHLICMLDHQFPEHFGEILIILLKASNCGMDCGYIAVSVWLDFLNYLSKPIELNMTLPLRDQIRLYAQKQRLLRHNELLETASLLSKHFMQERFQYGLYGLYPKTRNYVEVFMAFNGMIGHALVISTLNMHPGVLGDSLCEIIWPYIRDMFSPWIMPYWMQNMKENMANWIKQLTDDRAVILPWIPSDGPFATKSVYMFFECVMFVVQTLPASGKILSYVAEQYLPDCHVFLGHIFMSVNWPVWLTNLVDMTPSQVKIKILHSILILLVKLSNEPKVRANHTDKAKALLVQAECFDWSLIDQEMYHHIMDWYVMSCDPSVIFKLDPLDLDFRIISFLSAVAHYTKTSQLTTDSFEKRHIYIRSYVNYLERYRNQQELNVLFETFLEILNIKSISELAQKTFEEYITNKSKDAILMNAVLNGLGHTVCDIEVAANIYETTLLSYFANEVIRSKAVTWKNVISVTTFNVSKHVDLENILIRKGCVLTLHAYMMQRIEKALDYKNLISSCLDWIRNIKMNEETEAKVPLLWVDILTMALDYCEIDEACSGMLLHKFGHTLISCAEENEGSKWGRSILGAIGIIKPTVSIQFRFLCKAIAAYVLAQLPEMKGNPQTVRRTANAPGTVGQPGGNTECPKVLLKLDFGYTQGKIKDCAEVALKEIQNPANSLHSVLSFLNMLLNQFYIKSYLRDIG</sequence>
<accession>A0ACB9T969</accession>
<dbReference type="EMBL" id="CM043018">
    <property type="protein sequence ID" value="KAI4463372.1"/>
    <property type="molecule type" value="Genomic_DNA"/>
</dbReference>
<protein>
    <submittedName>
        <fullName evidence="1">Ectopic p granules protein 5</fullName>
    </submittedName>
</protein>
<name>A0ACB9T969_HOLOL</name>
<organism evidence="1 2">
    <name type="scientific">Holotrichia oblita</name>
    <name type="common">Chafer beetle</name>
    <dbReference type="NCBI Taxonomy" id="644536"/>
    <lineage>
        <taxon>Eukaryota</taxon>
        <taxon>Metazoa</taxon>
        <taxon>Ecdysozoa</taxon>
        <taxon>Arthropoda</taxon>
        <taxon>Hexapoda</taxon>
        <taxon>Insecta</taxon>
        <taxon>Pterygota</taxon>
        <taxon>Neoptera</taxon>
        <taxon>Endopterygota</taxon>
        <taxon>Coleoptera</taxon>
        <taxon>Polyphaga</taxon>
        <taxon>Scarabaeiformia</taxon>
        <taxon>Scarabaeidae</taxon>
        <taxon>Melolonthinae</taxon>
        <taxon>Holotrichia</taxon>
    </lineage>
</organism>
<gene>
    <name evidence="1" type="ORF">MML48_4g00020229</name>
</gene>
<dbReference type="Proteomes" id="UP001056778">
    <property type="component" value="Chromosome 4"/>
</dbReference>
<evidence type="ECO:0000313" key="2">
    <source>
        <dbReference type="Proteomes" id="UP001056778"/>
    </source>
</evidence>